<organism evidence="1">
    <name type="scientific">Mantoniella antarctica</name>
    <dbReference type="NCBI Taxonomy" id="81844"/>
    <lineage>
        <taxon>Eukaryota</taxon>
        <taxon>Viridiplantae</taxon>
        <taxon>Chlorophyta</taxon>
        <taxon>Mamiellophyceae</taxon>
        <taxon>Mamiellales</taxon>
        <taxon>Mamiellaceae</taxon>
        <taxon>Mantoniella</taxon>
    </lineage>
</organism>
<dbReference type="AlphaFoldDB" id="A0A7S0S930"/>
<protein>
    <submittedName>
        <fullName evidence="1">Uncharacterized protein</fullName>
    </submittedName>
</protein>
<name>A0A7S0S930_9CHLO</name>
<sequence>MDKFRPLASQGLAYGQASLDAVEEIQHNAAGFMSKGLANVYGGGAGGGGDNSGYDVADAIAKRNKHFVSQFTRRVGKVEDKVGTSSALLRGQVLNSVIMADANAKSEIPALARALAATAERTGAMLAAYEARSHAMPALRYQLLEVCAEKKLQMERRYLAEAAPVEDRHAAEVKAIMDGRSAKVQRKTQPPTPSLLGFN</sequence>
<evidence type="ECO:0000313" key="1">
    <source>
        <dbReference type="EMBL" id="CAD8699318.1"/>
    </source>
</evidence>
<reference evidence="1" key="1">
    <citation type="submission" date="2021-01" db="EMBL/GenBank/DDBJ databases">
        <authorList>
            <person name="Corre E."/>
            <person name="Pelletier E."/>
            <person name="Niang G."/>
            <person name="Scheremetjew M."/>
            <person name="Finn R."/>
            <person name="Kale V."/>
            <person name="Holt S."/>
            <person name="Cochrane G."/>
            <person name="Meng A."/>
            <person name="Brown T."/>
            <person name="Cohen L."/>
        </authorList>
    </citation>
    <scope>NUCLEOTIDE SEQUENCE</scope>
    <source>
        <strain evidence="1">SL-175</strain>
    </source>
</reference>
<accession>A0A7S0S930</accession>
<proteinExistence type="predicted"/>
<gene>
    <name evidence="1" type="ORF">MANT1106_LOCUS2000</name>
</gene>
<dbReference type="EMBL" id="HBFC01003692">
    <property type="protein sequence ID" value="CAD8699318.1"/>
    <property type="molecule type" value="Transcribed_RNA"/>
</dbReference>